<protein>
    <submittedName>
        <fullName evidence="1">Uncharacterized protein</fullName>
    </submittedName>
</protein>
<sequence>MYLIHANEQVAGEQRLFGLGLGSDFFCSAPQWSETLEVLASQMLFGPGFLARFGLDQIPASILVGEVHG</sequence>
<evidence type="ECO:0000313" key="1">
    <source>
        <dbReference type="EMBL" id="GBH17008.1"/>
    </source>
</evidence>
<name>A0AAN4Q472_PSESF</name>
<proteinExistence type="predicted"/>
<reference evidence="1 2" key="1">
    <citation type="submission" date="2018-04" db="EMBL/GenBank/DDBJ databases">
        <title>Draft genome sequence of Pseudomonas syringae pv. actinidiae biovar 3 strains isolated from kiwifruit in Kagawa prefecture.</title>
        <authorList>
            <person name="Tabuchi M."/>
            <person name="Saito M."/>
            <person name="Fujiwara S."/>
            <person name="Sasa N."/>
            <person name="Akimitsu K."/>
            <person name="Gomi K."/>
            <person name="Konishi-Sugita S."/>
            <person name="Hamano K."/>
            <person name="Kataoka I."/>
        </authorList>
    </citation>
    <scope>NUCLEOTIDE SEQUENCE [LARGE SCALE GENOMIC DNA]</scope>
    <source>
        <strain evidence="1 2">MAFF212211</strain>
    </source>
</reference>
<accession>A0AAN4Q472</accession>
<dbReference type="EMBL" id="BGKA01000095">
    <property type="protein sequence ID" value="GBH17008.1"/>
    <property type="molecule type" value="Genomic_DNA"/>
</dbReference>
<dbReference type="Proteomes" id="UP000248291">
    <property type="component" value="Unassembled WGS sequence"/>
</dbReference>
<dbReference type="AlphaFoldDB" id="A0AAN4Q472"/>
<comment type="caution">
    <text evidence="1">The sequence shown here is derived from an EMBL/GenBank/DDBJ whole genome shotgun (WGS) entry which is preliminary data.</text>
</comment>
<evidence type="ECO:0000313" key="2">
    <source>
        <dbReference type="Proteomes" id="UP000248291"/>
    </source>
</evidence>
<organism evidence="1 2">
    <name type="scientific">Pseudomonas syringae pv. actinidiae</name>
    <dbReference type="NCBI Taxonomy" id="103796"/>
    <lineage>
        <taxon>Bacteria</taxon>
        <taxon>Pseudomonadati</taxon>
        <taxon>Pseudomonadota</taxon>
        <taxon>Gammaproteobacteria</taxon>
        <taxon>Pseudomonadales</taxon>
        <taxon>Pseudomonadaceae</taxon>
        <taxon>Pseudomonas</taxon>
        <taxon>Pseudomonas syringae</taxon>
    </lineage>
</organism>
<gene>
    <name evidence="1" type="ORF">KPSA3_02966</name>
</gene>